<keyword evidence="6 13" id="KW-0456">Lyase</keyword>
<dbReference type="CDD" id="cd01559">
    <property type="entry name" value="ADCL_like"/>
    <property type="match status" value="1"/>
</dbReference>
<dbReference type="PANTHER" id="PTHR42743:SF2">
    <property type="entry name" value="AMINODEOXYCHORISMATE LYASE"/>
    <property type="match status" value="1"/>
</dbReference>
<comment type="catalytic activity">
    <reaction evidence="9">
        <text>4-amino-4-deoxychorismate = 4-aminobenzoate + pyruvate + H(+)</text>
        <dbReference type="Rhea" id="RHEA:16201"/>
        <dbReference type="ChEBI" id="CHEBI:15361"/>
        <dbReference type="ChEBI" id="CHEBI:15378"/>
        <dbReference type="ChEBI" id="CHEBI:17836"/>
        <dbReference type="ChEBI" id="CHEBI:58406"/>
        <dbReference type="EC" id="4.1.3.38"/>
    </reaction>
</comment>
<sequence length="271" mass="30095">MRSWVNGHPADGVAVHDRGLAYGDGLFETIRVIDGSPRYAERHLRRLARGCQRLSIPCEPELLGSELQAFARQLGDGVAKLILTRGAGQRGYGSPDPCHPTRLLLAAPAPAYPDEHAVDGVALYPCATRLAEQPLLAGLKHLNRLEQVFARAEWRDTRYAEGLMRDTSGRVIEGVFSNLFMVVDGQLTTAGLDRCGVAGIMRERILEIAVRQGWQVDERDIEPERLWRASEVFCCNSQYGIWPVRSLQTHAWPVGPITRKLQSLIAEPDIP</sequence>
<dbReference type="AlphaFoldDB" id="A0A5R9QAP5"/>
<comment type="caution">
    <text evidence="13">The sequence shown here is derived from an EMBL/GenBank/DDBJ whole genome shotgun (WGS) entry which is preliminary data.</text>
</comment>
<comment type="similarity">
    <text evidence="2">Belongs to the class-IV pyridoxal-phosphate-dependent aminotransferase family.</text>
</comment>
<dbReference type="Gene3D" id="3.20.10.10">
    <property type="entry name" value="D-amino Acid Aminotransferase, subunit A, domain 2"/>
    <property type="match status" value="1"/>
</dbReference>
<dbReference type="InterPro" id="IPR036038">
    <property type="entry name" value="Aminotransferase-like"/>
</dbReference>
<keyword evidence="4" id="KW-0663">Pyridoxal phosphate</keyword>
<protein>
    <recommendedName>
        <fullName evidence="11 12">Aminodeoxychorismate lyase</fullName>
        <ecNumber evidence="8 12">4.1.3.38</ecNumber>
    </recommendedName>
</protein>
<dbReference type="SUPFAM" id="SSF56752">
    <property type="entry name" value="D-aminoacid aminotransferase-like PLP-dependent enzymes"/>
    <property type="match status" value="1"/>
</dbReference>
<evidence type="ECO:0000256" key="5">
    <source>
        <dbReference type="ARBA" id="ARBA00022909"/>
    </source>
</evidence>
<dbReference type="GO" id="GO:0005829">
    <property type="term" value="C:cytosol"/>
    <property type="evidence" value="ECO:0007669"/>
    <property type="project" value="TreeGrafter"/>
</dbReference>
<organism evidence="13 14">
    <name type="scientific">Stutzerimonas nosocomialis</name>
    <dbReference type="NCBI Taxonomy" id="1056496"/>
    <lineage>
        <taxon>Bacteria</taxon>
        <taxon>Pseudomonadati</taxon>
        <taxon>Pseudomonadota</taxon>
        <taxon>Gammaproteobacteria</taxon>
        <taxon>Pseudomonadales</taxon>
        <taxon>Pseudomonadaceae</taxon>
        <taxon>Stutzerimonas</taxon>
    </lineage>
</organism>
<evidence type="ECO:0000256" key="4">
    <source>
        <dbReference type="ARBA" id="ARBA00022898"/>
    </source>
</evidence>
<comment type="pathway">
    <text evidence="7">Cofactor biosynthesis; tetrahydrofolate biosynthesis; 4-aminobenzoate from chorismate: step 2/2.</text>
</comment>
<dbReference type="GO" id="GO:0008153">
    <property type="term" value="P:4-aminobenzoate biosynthetic process"/>
    <property type="evidence" value="ECO:0007669"/>
    <property type="project" value="UniProtKB-UniRule"/>
</dbReference>
<evidence type="ECO:0000256" key="6">
    <source>
        <dbReference type="ARBA" id="ARBA00023239"/>
    </source>
</evidence>
<evidence type="ECO:0000256" key="3">
    <source>
        <dbReference type="ARBA" id="ARBA00011738"/>
    </source>
</evidence>
<dbReference type="InterPro" id="IPR043132">
    <property type="entry name" value="BCAT-like_C"/>
</dbReference>
<keyword evidence="5" id="KW-0289">Folate biosynthesis</keyword>
<evidence type="ECO:0000256" key="12">
    <source>
        <dbReference type="NCBIfam" id="TIGR03461"/>
    </source>
</evidence>
<dbReference type="InterPro" id="IPR001544">
    <property type="entry name" value="Aminotrans_IV"/>
</dbReference>
<dbReference type="GO" id="GO:0030170">
    <property type="term" value="F:pyridoxal phosphate binding"/>
    <property type="evidence" value="ECO:0007669"/>
    <property type="project" value="InterPro"/>
</dbReference>
<dbReference type="FunFam" id="3.20.10.10:FF:000002">
    <property type="entry name" value="D-alanine aminotransferase"/>
    <property type="match status" value="1"/>
</dbReference>
<dbReference type="NCBIfam" id="TIGR03461">
    <property type="entry name" value="pabC_Proteo"/>
    <property type="match status" value="1"/>
</dbReference>
<dbReference type="Pfam" id="PF01063">
    <property type="entry name" value="Aminotran_4"/>
    <property type="match status" value="1"/>
</dbReference>
<comment type="subunit">
    <text evidence="3">Homodimer.</text>
</comment>
<dbReference type="GO" id="GO:0046656">
    <property type="term" value="P:folic acid biosynthetic process"/>
    <property type="evidence" value="ECO:0007669"/>
    <property type="project" value="UniProtKB-KW"/>
</dbReference>
<dbReference type="EMBL" id="QLAG01000035">
    <property type="protein sequence ID" value="TLX61755.1"/>
    <property type="molecule type" value="Genomic_DNA"/>
</dbReference>
<dbReference type="EC" id="4.1.3.38" evidence="8 12"/>
<dbReference type="NCBIfam" id="NF004761">
    <property type="entry name" value="PRK06092.1"/>
    <property type="match status" value="1"/>
</dbReference>
<dbReference type="Gene3D" id="3.30.470.10">
    <property type="match status" value="1"/>
</dbReference>
<name>A0A5R9QAP5_9GAMM</name>
<evidence type="ECO:0000256" key="10">
    <source>
        <dbReference type="ARBA" id="ARBA00054027"/>
    </source>
</evidence>
<evidence type="ECO:0000256" key="1">
    <source>
        <dbReference type="ARBA" id="ARBA00001933"/>
    </source>
</evidence>
<evidence type="ECO:0000256" key="2">
    <source>
        <dbReference type="ARBA" id="ARBA00009320"/>
    </source>
</evidence>
<accession>A0A5R9QAP5</accession>
<dbReference type="GO" id="GO:0008696">
    <property type="term" value="F:4-amino-4-deoxychorismate lyase activity"/>
    <property type="evidence" value="ECO:0007669"/>
    <property type="project" value="UniProtKB-UniRule"/>
</dbReference>
<dbReference type="InterPro" id="IPR050571">
    <property type="entry name" value="Class-IV_PLP-Dep_Aminotrnsfr"/>
</dbReference>
<evidence type="ECO:0000256" key="9">
    <source>
        <dbReference type="ARBA" id="ARBA00049529"/>
    </source>
</evidence>
<dbReference type="PANTHER" id="PTHR42743">
    <property type="entry name" value="AMINO-ACID AMINOTRANSFERASE"/>
    <property type="match status" value="1"/>
</dbReference>
<evidence type="ECO:0000256" key="11">
    <source>
        <dbReference type="ARBA" id="ARBA00069174"/>
    </source>
</evidence>
<evidence type="ECO:0000313" key="14">
    <source>
        <dbReference type="Proteomes" id="UP000306753"/>
    </source>
</evidence>
<evidence type="ECO:0000256" key="8">
    <source>
        <dbReference type="ARBA" id="ARBA00035676"/>
    </source>
</evidence>
<gene>
    <name evidence="13" type="ORF">DN820_19895</name>
</gene>
<dbReference type="RefSeq" id="WP_138412708.1">
    <property type="nucleotide sequence ID" value="NZ_QLAG01000035.1"/>
</dbReference>
<evidence type="ECO:0000313" key="13">
    <source>
        <dbReference type="EMBL" id="TLX61755.1"/>
    </source>
</evidence>
<comment type="cofactor">
    <cofactor evidence="1">
        <name>pyridoxal 5'-phosphate</name>
        <dbReference type="ChEBI" id="CHEBI:597326"/>
    </cofactor>
</comment>
<dbReference type="Proteomes" id="UP000306753">
    <property type="component" value="Unassembled WGS sequence"/>
</dbReference>
<reference evidence="13 14" key="1">
    <citation type="journal article" date="2017" name="Eur. J. Clin. Microbiol. Infect. Dis.">
        <title>Uncommonly isolated clinical Pseudomonas: identification and phylogenetic assignation.</title>
        <authorList>
            <person name="Mulet M."/>
            <person name="Gomila M."/>
            <person name="Ramirez A."/>
            <person name="Cardew S."/>
            <person name="Moore E.R."/>
            <person name="Lalucat J."/>
            <person name="Garcia-Valdes E."/>
        </authorList>
    </citation>
    <scope>NUCLEOTIDE SEQUENCE [LARGE SCALE GENOMIC DNA]</scope>
    <source>
        <strain evidence="13 14">SD129</strain>
    </source>
</reference>
<dbReference type="InterPro" id="IPR017824">
    <property type="entry name" value="Aminodeoxychorismate_lyase_IV"/>
</dbReference>
<proteinExistence type="inferred from homology"/>
<comment type="function">
    <text evidence="10">Involved in the biosynthesis of p-aminobenzoate (PABA), a precursor of tetrahydrofolate. Converts 4-amino-4-deoxychorismate into 4-aminobenzoate (PABA) and pyruvate.</text>
</comment>
<evidence type="ECO:0000256" key="7">
    <source>
        <dbReference type="ARBA" id="ARBA00035633"/>
    </source>
</evidence>
<dbReference type="InterPro" id="IPR043131">
    <property type="entry name" value="BCAT-like_N"/>
</dbReference>
<keyword evidence="14" id="KW-1185">Reference proteome</keyword>